<keyword evidence="1" id="KW-1133">Transmembrane helix</keyword>
<protein>
    <submittedName>
        <fullName evidence="2">Uncharacterized protein</fullName>
    </submittedName>
</protein>
<feature type="transmembrane region" description="Helical" evidence="1">
    <location>
        <begin position="53"/>
        <end position="77"/>
    </location>
</feature>
<keyword evidence="1" id="KW-0812">Transmembrane</keyword>
<dbReference type="STRING" id="9568.ENSMLEP00000004847"/>
<name>A0A2K5XNG0_MANLE</name>
<organism evidence="2 3">
    <name type="scientific">Mandrillus leucophaeus</name>
    <name type="common">Drill</name>
    <name type="synonym">Papio leucophaeus</name>
    <dbReference type="NCBI Taxonomy" id="9568"/>
    <lineage>
        <taxon>Eukaryota</taxon>
        <taxon>Metazoa</taxon>
        <taxon>Chordata</taxon>
        <taxon>Craniata</taxon>
        <taxon>Vertebrata</taxon>
        <taxon>Euteleostomi</taxon>
        <taxon>Mammalia</taxon>
        <taxon>Eutheria</taxon>
        <taxon>Euarchontoglires</taxon>
        <taxon>Primates</taxon>
        <taxon>Haplorrhini</taxon>
        <taxon>Catarrhini</taxon>
        <taxon>Cercopithecidae</taxon>
        <taxon>Cercopithecinae</taxon>
        <taxon>Mandrillus</taxon>
    </lineage>
</organism>
<keyword evidence="3" id="KW-1185">Reference proteome</keyword>
<dbReference type="Proteomes" id="UP000233140">
    <property type="component" value="Unassembled WGS sequence"/>
</dbReference>
<reference evidence="2" key="1">
    <citation type="submission" date="2025-08" db="UniProtKB">
        <authorList>
            <consortium name="Ensembl"/>
        </authorList>
    </citation>
    <scope>IDENTIFICATION</scope>
</reference>
<evidence type="ECO:0000256" key="1">
    <source>
        <dbReference type="SAM" id="Phobius"/>
    </source>
</evidence>
<keyword evidence="1" id="KW-0472">Membrane</keyword>
<accession>A0A2K5XNG0</accession>
<evidence type="ECO:0000313" key="2">
    <source>
        <dbReference type="Ensembl" id="ENSMLEP00000004847.1"/>
    </source>
</evidence>
<evidence type="ECO:0000313" key="3">
    <source>
        <dbReference type="Proteomes" id="UP000233140"/>
    </source>
</evidence>
<proteinExistence type="predicted"/>
<sequence length="88" mass="9759">MGFRHVGQAGLKLLTSGDLPTLASQSSEITGISLCAHPVLDFVSLFKFRDFSHIHGCTISVFSVEVLTYLLCVIIPFPKLQWLLRNLI</sequence>
<dbReference type="PRINTS" id="PR02045">
    <property type="entry name" value="F138DOMAIN"/>
</dbReference>
<dbReference type="Ensembl" id="ENSMLET00000023931.1">
    <property type="protein sequence ID" value="ENSMLEP00000004847.1"/>
    <property type="gene ID" value="ENSMLEG00000021949.1"/>
</dbReference>
<reference evidence="2" key="2">
    <citation type="submission" date="2025-09" db="UniProtKB">
        <authorList>
            <consortium name="Ensembl"/>
        </authorList>
    </citation>
    <scope>IDENTIFICATION</scope>
</reference>
<dbReference type="OMA" id="GMSPCAQ"/>
<dbReference type="AlphaFoldDB" id="A0A2K5XNG0"/>
<dbReference type="GeneTree" id="ENSGT00910000146766"/>